<sequence length="105" mass="11507">CKTARQSPYDRSARSPALQTARQPAYGTVTAREARSPANLRTALPGENNVMTAREQRTPNRSCKTAPASPYGTPSRRVDMSTVRTDEMDKIVKLALETPSPAPFM</sequence>
<dbReference type="AlphaFoldDB" id="A0AAN4ZI07"/>
<evidence type="ECO:0000313" key="3">
    <source>
        <dbReference type="Proteomes" id="UP001328107"/>
    </source>
</evidence>
<evidence type="ECO:0000313" key="2">
    <source>
        <dbReference type="EMBL" id="GMR41176.1"/>
    </source>
</evidence>
<gene>
    <name evidence="2" type="ORF">PMAYCL1PPCAC_11371</name>
</gene>
<organism evidence="2 3">
    <name type="scientific">Pristionchus mayeri</name>
    <dbReference type="NCBI Taxonomy" id="1317129"/>
    <lineage>
        <taxon>Eukaryota</taxon>
        <taxon>Metazoa</taxon>
        <taxon>Ecdysozoa</taxon>
        <taxon>Nematoda</taxon>
        <taxon>Chromadorea</taxon>
        <taxon>Rhabditida</taxon>
        <taxon>Rhabditina</taxon>
        <taxon>Diplogasteromorpha</taxon>
        <taxon>Diplogasteroidea</taxon>
        <taxon>Neodiplogasteridae</taxon>
        <taxon>Pristionchus</taxon>
    </lineage>
</organism>
<keyword evidence="3" id="KW-1185">Reference proteome</keyword>
<feature type="region of interest" description="Disordered" evidence="1">
    <location>
        <begin position="1"/>
        <end position="84"/>
    </location>
</feature>
<feature type="non-terminal residue" evidence="2">
    <location>
        <position position="1"/>
    </location>
</feature>
<dbReference type="Proteomes" id="UP001328107">
    <property type="component" value="Unassembled WGS sequence"/>
</dbReference>
<accession>A0AAN4ZI07</accession>
<feature type="non-terminal residue" evidence="2">
    <location>
        <position position="105"/>
    </location>
</feature>
<evidence type="ECO:0000256" key="1">
    <source>
        <dbReference type="SAM" id="MobiDB-lite"/>
    </source>
</evidence>
<protein>
    <submittedName>
        <fullName evidence="2">Uncharacterized protein</fullName>
    </submittedName>
</protein>
<proteinExistence type="predicted"/>
<name>A0AAN4ZI07_9BILA</name>
<dbReference type="EMBL" id="BTRK01000003">
    <property type="protein sequence ID" value="GMR41176.1"/>
    <property type="molecule type" value="Genomic_DNA"/>
</dbReference>
<reference evidence="3" key="1">
    <citation type="submission" date="2022-10" db="EMBL/GenBank/DDBJ databases">
        <title>Genome assembly of Pristionchus species.</title>
        <authorList>
            <person name="Yoshida K."/>
            <person name="Sommer R.J."/>
        </authorList>
    </citation>
    <scope>NUCLEOTIDE SEQUENCE [LARGE SCALE GENOMIC DNA]</scope>
    <source>
        <strain evidence="3">RS5460</strain>
    </source>
</reference>
<comment type="caution">
    <text evidence="2">The sequence shown here is derived from an EMBL/GenBank/DDBJ whole genome shotgun (WGS) entry which is preliminary data.</text>
</comment>